<gene>
    <name evidence="1" type="ORF">S01H1_43383</name>
</gene>
<dbReference type="EMBL" id="BARS01027637">
    <property type="protein sequence ID" value="GAG00096.1"/>
    <property type="molecule type" value="Genomic_DNA"/>
</dbReference>
<comment type="caution">
    <text evidence="1">The sequence shown here is derived from an EMBL/GenBank/DDBJ whole genome shotgun (WGS) entry which is preliminary data.</text>
</comment>
<protein>
    <submittedName>
        <fullName evidence="1">Uncharacterized protein</fullName>
    </submittedName>
</protein>
<reference evidence="1" key="1">
    <citation type="journal article" date="2014" name="Front. Microbiol.">
        <title>High frequency of phylogenetically diverse reductive dehalogenase-homologous genes in deep subseafloor sedimentary metagenomes.</title>
        <authorList>
            <person name="Kawai M."/>
            <person name="Futagami T."/>
            <person name="Toyoda A."/>
            <person name="Takaki Y."/>
            <person name="Nishi S."/>
            <person name="Hori S."/>
            <person name="Arai W."/>
            <person name="Tsubouchi T."/>
            <person name="Morono Y."/>
            <person name="Uchiyama I."/>
            <person name="Ito T."/>
            <person name="Fujiyama A."/>
            <person name="Inagaki F."/>
            <person name="Takami H."/>
        </authorList>
    </citation>
    <scope>NUCLEOTIDE SEQUENCE</scope>
    <source>
        <strain evidence="1">Expedition CK06-06</strain>
    </source>
</reference>
<evidence type="ECO:0000313" key="1">
    <source>
        <dbReference type="EMBL" id="GAG00096.1"/>
    </source>
</evidence>
<name>X0VHT2_9ZZZZ</name>
<proteinExistence type="predicted"/>
<accession>X0VHT2</accession>
<sequence length="61" mass="6991">MIMKPKLVRITAPYFVAGVEVGVRSAPIVGYMRNWTIVRIMRYCERKGWGCEVLGIGKAYR</sequence>
<dbReference type="AlphaFoldDB" id="X0VHT2"/>
<organism evidence="1">
    <name type="scientific">marine sediment metagenome</name>
    <dbReference type="NCBI Taxonomy" id="412755"/>
    <lineage>
        <taxon>unclassified sequences</taxon>
        <taxon>metagenomes</taxon>
        <taxon>ecological metagenomes</taxon>
    </lineage>
</organism>